<dbReference type="AlphaFoldDB" id="A0A5J4UER6"/>
<name>A0A5J4UER6_9EUKA</name>
<evidence type="ECO:0000313" key="1">
    <source>
        <dbReference type="EMBL" id="KAA6368105.1"/>
    </source>
</evidence>
<organism evidence="1 2">
    <name type="scientific">Streblomastix strix</name>
    <dbReference type="NCBI Taxonomy" id="222440"/>
    <lineage>
        <taxon>Eukaryota</taxon>
        <taxon>Metamonada</taxon>
        <taxon>Preaxostyla</taxon>
        <taxon>Oxymonadida</taxon>
        <taxon>Streblomastigidae</taxon>
        <taxon>Streblomastix</taxon>
    </lineage>
</organism>
<proteinExistence type="predicted"/>
<reference evidence="1 2" key="1">
    <citation type="submission" date="2019-03" db="EMBL/GenBank/DDBJ databases">
        <title>Single cell metagenomics reveals metabolic interactions within the superorganism composed of flagellate Streblomastix strix and complex community of Bacteroidetes bacteria on its surface.</title>
        <authorList>
            <person name="Treitli S.C."/>
            <person name="Kolisko M."/>
            <person name="Husnik F."/>
            <person name="Keeling P."/>
            <person name="Hampl V."/>
        </authorList>
    </citation>
    <scope>NUCLEOTIDE SEQUENCE [LARGE SCALE GENOMIC DNA]</scope>
    <source>
        <strain evidence="1">ST1C</strain>
    </source>
</reference>
<gene>
    <name evidence="1" type="ORF">EZS28_036368</name>
</gene>
<dbReference type="EMBL" id="SNRW01017680">
    <property type="protein sequence ID" value="KAA6368105.1"/>
    <property type="molecule type" value="Genomic_DNA"/>
</dbReference>
<protein>
    <submittedName>
        <fullName evidence="1">Uncharacterized protein</fullName>
    </submittedName>
</protein>
<accession>A0A5J4UER6</accession>
<comment type="caution">
    <text evidence="1">The sequence shown here is derived from an EMBL/GenBank/DDBJ whole genome shotgun (WGS) entry which is preliminary data.</text>
</comment>
<sequence length="100" mass="11133">MEQLIQESLYFPEADQLTDQETISTISKRVSSMYPIGSLIDHSKTNAGITYHSGSELEDQNIQIKSLLEEHQHPANIPIGGRLTHFVDAQKLIDADALVT</sequence>
<dbReference type="Proteomes" id="UP000324800">
    <property type="component" value="Unassembled WGS sequence"/>
</dbReference>
<evidence type="ECO:0000313" key="2">
    <source>
        <dbReference type="Proteomes" id="UP000324800"/>
    </source>
</evidence>